<name>A0ABD1MX18_9FABA</name>
<dbReference type="PANTHER" id="PTHR32108">
    <property type="entry name" value="DNA-DIRECTED RNA POLYMERASE SUBUNIT ALPHA"/>
    <property type="match status" value="1"/>
</dbReference>
<dbReference type="AlphaFoldDB" id="A0ABD1MX18"/>
<dbReference type="InterPro" id="IPR000467">
    <property type="entry name" value="G_patch_dom"/>
</dbReference>
<keyword evidence="1" id="KW-0175">Coiled coil</keyword>
<feature type="coiled-coil region" evidence="1">
    <location>
        <begin position="24"/>
        <end position="94"/>
    </location>
</feature>
<evidence type="ECO:0000256" key="2">
    <source>
        <dbReference type="SAM" id="MobiDB-lite"/>
    </source>
</evidence>
<feature type="region of interest" description="Disordered" evidence="2">
    <location>
        <begin position="378"/>
        <end position="415"/>
    </location>
</feature>
<accession>A0ABD1MX18</accession>
<dbReference type="PROSITE" id="PS50174">
    <property type="entry name" value="G_PATCH"/>
    <property type="match status" value="1"/>
</dbReference>
<evidence type="ECO:0000256" key="1">
    <source>
        <dbReference type="SAM" id="Coils"/>
    </source>
</evidence>
<comment type="caution">
    <text evidence="4">The sequence shown here is derived from an EMBL/GenBank/DDBJ whole genome shotgun (WGS) entry which is preliminary data.</text>
</comment>
<sequence length="436" mass="49289">MKLEIVGVQLRALEDKDEESSLIIDGLQRQCKKKDQEIERLNDEYTNIYEKVIRVTKMQKVDPGSQLQEVTAKIAHLEAKHAKQAQLIKMMQEELALTRSEAQKWWEVAQQRTTSLSEFREKEKKGLAHIGRICEEMNRAIDKVNELQALISFYKQKAKEVQANCNNMSHVVHQQWPNILGKPKMSGIGTLTHLWVSLGFSVFVRICFEALYERIMDRTPFIIKCTPTASQKNDQSIQSLVIKVSREEGSNVKPLRIVFPSSFPYESNKVVPWVYDIQTSVNENISNISGIGGMTRSVGDKLVIVQAEDDMLISKPSALPYMDAAKEAIETSFQALEIANMEKFPRNMKMVAQMLVKTGYQLGQGLGKDSQGTIELPIIKDNPRKQGLGYDPAKDNNSTRNENSPRPPLGQIFRKAGIQISRPTVVIKCPSPSQET</sequence>
<gene>
    <name evidence="4" type="ORF">Fmac_008284</name>
</gene>
<dbReference type="PANTHER" id="PTHR32108:SF9">
    <property type="entry name" value="REVERSE TRANSCRIPTASE RNASE H-LIKE DOMAIN-CONTAINING PROTEIN"/>
    <property type="match status" value="1"/>
</dbReference>
<feature type="coiled-coil region" evidence="1">
    <location>
        <begin position="137"/>
        <end position="164"/>
    </location>
</feature>
<dbReference type="Pfam" id="PF01585">
    <property type="entry name" value="G-patch"/>
    <property type="match status" value="1"/>
</dbReference>
<dbReference type="Proteomes" id="UP001603857">
    <property type="component" value="Unassembled WGS sequence"/>
</dbReference>
<reference evidence="4 5" key="1">
    <citation type="submission" date="2024-08" db="EMBL/GenBank/DDBJ databases">
        <title>Insights into the chromosomal genome structure of Flemingia macrophylla.</title>
        <authorList>
            <person name="Ding Y."/>
            <person name="Zhao Y."/>
            <person name="Bi W."/>
            <person name="Wu M."/>
            <person name="Zhao G."/>
            <person name="Gong Y."/>
            <person name="Li W."/>
            <person name="Zhang P."/>
        </authorList>
    </citation>
    <scope>NUCLEOTIDE SEQUENCE [LARGE SCALE GENOMIC DNA]</scope>
    <source>
        <strain evidence="4">DYQJB</strain>
        <tissue evidence="4">Leaf</tissue>
    </source>
</reference>
<evidence type="ECO:0000259" key="3">
    <source>
        <dbReference type="PROSITE" id="PS50174"/>
    </source>
</evidence>
<protein>
    <recommendedName>
        <fullName evidence="3">G-patch domain-containing protein</fullName>
    </recommendedName>
</protein>
<feature type="domain" description="G-patch" evidence="3">
    <location>
        <begin position="347"/>
        <end position="393"/>
    </location>
</feature>
<organism evidence="4 5">
    <name type="scientific">Flemingia macrophylla</name>
    <dbReference type="NCBI Taxonomy" id="520843"/>
    <lineage>
        <taxon>Eukaryota</taxon>
        <taxon>Viridiplantae</taxon>
        <taxon>Streptophyta</taxon>
        <taxon>Embryophyta</taxon>
        <taxon>Tracheophyta</taxon>
        <taxon>Spermatophyta</taxon>
        <taxon>Magnoliopsida</taxon>
        <taxon>eudicotyledons</taxon>
        <taxon>Gunneridae</taxon>
        <taxon>Pentapetalae</taxon>
        <taxon>rosids</taxon>
        <taxon>fabids</taxon>
        <taxon>Fabales</taxon>
        <taxon>Fabaceae</taxon>
        <taxon>Papilionoideae</taxon>
        <taxon>50 kb inversion clade</taxon>
        <taxon>NPAAA clade</taxon>
        <taxon>indigoferoid/millettioid clade</taxon>
        <taxon>Phaseoleae</taxon>
        <taxon>Flemingia</taxon>
    </lineage>
</organism>
<keyword evidence="5" id="KW-1185">Reference proteome</keyword>
<dbReference type="EMBL" id="JBGMDY010000003">
    <property type="protein sequence ID" value="KAL2340344.1"/>
    <property type="molecule type" value="Genomic_DNA"/>
</dbReference>
<proteinExistence type="predicted"/>
<evidence type="ECO:0000313" key="4">
    <source>
        <dbReference type="EMBL" id="KAL2340344.1"/>
    </source>
</evidence>
<feature type="compositionally biased region" description="Polar residues" evidence="2">
    <location>
        <begin position="395"/>
        <end position="404"/>
    </location>
</feature>
<evidence type="ECO:0000313" key="5">
    <source>
        <dbReference type="Proteomes" id="UP001603857"/>
    </source>
</evidence>